<proteinExistence type="predicted"/>
<accession>A0A9X1UX66</accession>
<dbReference type="RefSeq" id="WP_240098639.1">
    <property type="nucleotide sequence ID" value="NZ_JAJSON010000020.1"/>
</dbReference>
<evidence type="ECO:0000313" key="2">
    <source>
        <dbReference type="Proteomes" id="UP001139344"/>
    </source>
</evidence>
<comment type="caution">
    <text evidence="1">The sequence shown here is derived from an EMBL/GenBank/DDBJ whole genome shotgun (WGS) entry which is preliminary data.</text>
</comment>
<gene>
    <name evidence="1" type="ORF">LU635_09820</name>
</gene>
<dbReference type="InterPro" id="IPR011990">
    <property type="entry name" value="TPR-like_helical_dom_sf"/>
</dbReference>
<dbReference type="SUPFAM" id="SSF48452">
    <property type="entry name" value="TPR-like"/>
    <property type="match status" value="1"/>
</dbReference>
<dbReference type="AlphaFoldDB" id="A0A9X1UX66"/>
<protein>
    <submittedName>
        <fullName evidence="1">SusD/RagB family nutrient-binding outer membrane lipoprotein</fullName>
    </submittedName>
</protein>
<dbReference type="InterPro" id="IPR041662">
    <property type="entry name" value="SusD-like_2"/>
</dbReference>
<sequence>MKRIIILILVVSFQLSCSDLVDGINDDPNNITESTFGSILTGAEVGNLLVQSGETARRSALFAGQYTGLDRQHLSLTQYNVTTSTFDALWYDLYVNAYRNAVVAETVAIDDNIGPVSLGITQVLKAYIIGTAASLYGDVPYDEAGDIENTNPAYEDQPAVFQKIQDRLDEAISNLQIGGGRPVGGSDIYYDGAPNKWIESAYTLKARFYLVTKQYDLAYQAAQNGISSMENSMYAPHGTAVQNSNLNYQLFAVAVRQADVVVSDFMTSLVQPGSENPMPENYRGNSKTDETARFNYLFNITSVGVQPNTEDGFAAQTAPAPLVTYQENLLILAEAGLRSQGFDAGLNALNNFRAFMDAGGYLMNIDAANLNYEAYAAADFAPGGIENQDGLSQEDALLREILEERYVTLFGLIEPFNDMRRTLNESNVRVPVEPNTGNQLPQRFLIPQTEIDRNENVPNPIPDFFEPTDINS</sequence>
<dbReference type="Pfam" id="PF12771">
    <property type="entry name" value="SusD-like_2"/>
    <property type="match status" value="1"/>
</dbReference>
<keyword evidence="1" id="KW-0449">Lipoprotein</keyword>
<evidence type="ECO:0000313" key="1">
    <source>
        <dbReference type="EMBL" id="MCG9971933.1"/>
    </source>
</evidence>
<dbReference type="Gene3D" id="1.25.40.390">
    <property type="match status" value="1"/>
</dbReference>
<organism evidence="1 2">
    <name type="scientific">Christiangramia crocea</name>
    <dbReference type="NCBI Taxonomy" id="2904124"/>
    <lineage>
        <taxon>Bacteria</taxon>
        <taxon>Pseudomonadati</taxon>
        <taxon>Bacteroidota</taxon>
        <taxon>Flavobacteriia</taxon>
        <taxon>Flavobacteriales</taxon>
        <taxon>Flavobacteriaceae</taxon>
        <taxon>Christiangramia</taxon>
    </lineage>
</organism>
<keyword evidence="2" id="KW-1185">Reference proteome</keyword>
<name>A0A9X1UX66_9FLAO</name>
<reference evidence="1" key="1">
    <citation type="submission" date="2021-12" db="EMBL/GenBank/DDBJ databases">
        <title>Description of Gramella crocea sp. nov., a new bacterium isolated from activated sludge.</title>
        <authorList>
            <person name="Zhang X."/>
        </authorList>
    </citation>
    <scope>NUCLEOTIDE SEQUENCE</scope>
    <source>
        <strain evidence="1">YB25</strain>
    </source>
</reference>
<dbReference type="Proteomes" id="UP001139344">
    <property type="component" value="Unassembled WGS sequence"/>
</dbReference>
<dbReference type="EMBL" id="JAJSON010000020">
    <property type="protein sequence ID" value="MCG9971933.1"/>
    <property type="molecule type" value="Genomic_DNA"/>
</dbReference>